<feature type="region of interest" description="Disordered" evidence="1">
    <location>
        <begin position="51"/>
        <end position="101"/>
    </location>
</feature>
<accession>A0A9N7UHQ4</accession>
<reference evidence="2" key="1">
    <citation type="submission" date="2020-03" db="EMBL/GenBank/DDBJ databases">
        <authorList>
            <person name="Weist P."/>
        </authorList>
    </citation>
    <scope>NUCLEOTIDE SEQUENCE</scope>
</reference>
<feature type="compositionally biased region" description="Basic and acidic residues" evidence="1">
    <location>
        <begin position="70"/>
        <end position="82"/>
    </location>
</feature>
<comment type="caution">
    <text evidence="2">The sequence shown here is derived from an EMBL/GenBank/DDBJ whole genome shotgun (WGS) entry which is preliminary data.</text>
</comment>
<evidence type="ECO:0000313" key="3">
    <source>
        <dbReference type="Proteomes" id="UP001153269"/>
    </source>
</evidence>
<evidence type="ECO:0000313" key="2">
    <source>
        <dbReference type="EMBL" id="CAB1430975.1"/>
    </source>
</evidence>
<dbReference type="AlphaFoldDB" id="A0A9N7UHQ4"/>
<keyword evidence="3" id="KW-1185">Reference proteome</keyword>
<sequence>MAIRQHRMPVNWIILDQKEPLLHGATLLHTTATEEPLPWRDEGYSQFATQAEAHYDSRSRPGWSSNPSERYGRCDDKYRDISESEDSDDSATPRREGIRTRQLETLAKDIDRFNPDSHGDRYYALCEALREEYSLFTDQASATLGAFAVMQRKNEPPREY</sequence>
<dbReference type="EMBL" id="CADEAL010001292">
    <property type="protein sequence ID" value="CAB1430975.1"/>
    <property type="molecule type" value="Genomic_DNA"/>
</dbReference>
<gene>
    <name evidence="2" type="ORF">PLEPLA_LOCUS18971</name>
</gene>
<name>A0A9N7UHQ4_PLEPL</name>
<feature type="compositionally biased region" description="Basic and acidic residues" evidence="1">
    <location>
        <begin position="91"/>
        <end position="101"/>
    </location>
</feature>
<proteinExistence type="predicted"/>
<dbReference type="Proteomes" id="UP001153269">
    <property type="component" value="Unassembled WGS sequence"/>
</dbReference>
<organism evidence="2 3">
    <name type="scientific">Pleuronectes platessa</name>
    <name type="common">European plaice</name>
    <dbReference type="NCBI Taxonomy" id="8262"/>
    <lineage>
        <taxon>Eukaryota</taxon>
        <taxon>Metazoa</taxon>
        <taxon>Chordata</taxon>
        <taxon>Craniata</taxon>
        <taxon>Vertebrata</taxon>
        <taxon>Euteleostomi</taxon>
        <taxon>Actinopterygii</taxon>
        <taxon>Neopterygii</taxon>
        <taxon>Teleostei</taxon>
        <taxon>Neoteleostei</taxon>
        <taxon>Acanthomorphata</taxon>
        <taxon>Carangaria</taxon>
        <taxon>Pleuronectiformes</taxon>
        <taxon>Pleuronectoidei</taxon>
        <taxon>Pleuronectidae</taxon>
        <taxon>Pleuronectes</taxon>
    </lineage>
</organism>
<evidence type="ECO:0000256" key="1">
    <source>
        <dbReference type="SAM" id="MobiDB-lite"/>
    </source>
</evidence>
<protein>
    <submittedName>
        <fullName evidence="2">Uncharacterized protein</fullName>
    </submittedName>
</protein>